<dbReference type="EMBL" id="ML122257">
    <property type="protein sequence ID" value="RPD63196.1"/>
    <property type="molecule type" value="Genomic_DNA"/>
</dbReference>
<proteinExistence type="predicted"/>
<protein>
    <submittedName>
        <fullName evidence="2">Uncharacterized protein</fullName>
    </submittedName>
</protein>
<feature type="region of interest" description="Disordered" evidence="1">
    <location>
        <begin position="25"/>
        <end position="48"/>
    </location>
</feature>
<evidence type="ECO:0000313" key="2">
    <source>
        <dbReference type="EMBL" id="RPD63196.1"/>
    </source>
</evidence>
<accession>A0A5C2SP04</accession>
<keyword evidence="3" id="KW-1185">Reference proteome</keyword>
<name>A0A5C2SP04_9APHY</name>
<dbReference type="AlphaFoldDB" id="A0A5C2SP04"/>
<gene>
    <name evidence="2" type="ORF">L227DRAFT_417292</name>
</gene>
<evidence type="ECO:0000256" key="1">
    <source>
        <dbReference type="SAM" id="MobiDB-lite"/>
    </source>
</evidence>
<evidence type="ECO:0000313" key="3">
    <source>
        <dbReference type="Proteomes" id="UP000313359"/>
    </source>
</evidence>
<dbReference type="Proteomes" id="UP000313359">
    <property type="component" value="Unassembled WGS sequence"/>
</dbReference>
<organism evidence="2 3">
    <name type="scientific">Lentinus tigrinus ALCF2SS1-6</name>
    <dbReference type="NCBI Taxonomy" id="1328759"/>
    <lineage>
        <taxon>Eukaryota</taxon>
        <taxon>Fungi</taxon>
        <taxon>Dikarya</taxon>
        <taxon>Basidiomycota</taxon>
        <taxon>Agaricomycotina</taxon>
        <taxon>Agaricomycetes</taxon>
        <taxon>Polyporales</taxon>
        <taxon>Polyporaceae</taxon>
        <taxon>Lentinus</taxon>
    </lineage>
</organism>
<feature type="compositionally biased region" description="Basic residues" evidence="1">
    <location>
        <begin position="25"/>
        <end position="39"/>
    </location>
</feature>
<sequence length="101" mass="10974">MNMLASRALNVGLTLQSPSVLHGVRAARKGKTTSTRRHSAHEGSCDHDKLSDTKLLEAMCYTRGTGTVRPGARSDGGSQWMPVLSLSMSSLRFFPTSPARW</sequence>
<reference evidence="2" key="1">
    <citation type="journal article" date="2018" name="Genome Biol. Evol.">
        <title>Genomics and development of Lentinus tigrinus, a white-rot wood-decaying mushroom with dimorphic fruiting bodies.</title>
        <authorList>
            <person name="Wu B."/>
            <person name="Xu Z."/>
            <person name="Knudson A."/>
            <person name="Carlson A."/>
            <person name="Chen N."/>
            <person name="Kovaka S."/>
            <person name="LaButti K."/>
            <person name="Lipzen A."/>
            <person name="Pennachio C."/>
            <person name="Riley R."/>
            <person name="Schakwitz W."/>
            <person name="Umezawa K."/>
            <person name="Ohm R.A."/>
            <person name="Grigoriev I.V."/>
            <person name="Nagy L.G."/>
            <person name="Gibbons J."/>
            <person name="Hibbett D."/>
        </authorList>
    </citation>
    <scope>NUCLEOTIDE SEQUENCE [LARGE SCALE GENOMIC DNA]</scope>
    <source>
        <strain evidence="2">ALCF2SS1-6</strain>
    </source>
</reference>